<evidence type="ECO:0000313" key="1">
    <source>
        <dbReference type="EMBL" id="BBF92657.1"/>
    </source>
</evidence>
<gene>
    <name evidence="1" type="ORF">BLTE_13420</name>
</gene>
<reference evidence="1 2" key="1">
    <citation type="submission" date="2018-08" db="EMBL/GenBank/DDBJ databases">
        <title>Complete genome sequencing of Blastochloris tepida GI.</title>
        <authorList>
            <person name="Tsukatani Y."/>
            <person name="Mori H."/>
        </authorList>
    </citation>
    <scope>NUCLEOTIDE SEQUENCE [LARGE SCALE GENOMIC DNA]</scope>
    <source>
        <strain evidence="1 2">GI</strain>
    </source>
</reference>
<keyword evidence="2" id="KW-1185">Reference proteome</keyword>
<accession>A0A348FZC4</accession>
<dbReference type="EMBL" id="AP018907">
    <property type="protein sequence ID" value="BBF92657.1"/>
    <property type="molecule type" value="Genomic_DNA"/>
</dbReference>
<name>A0A348FZC4_9HYPH</name>
<organism evidence="1 2">
    <name type="scientific">Blastochloris tepida</name>
    <dbReference type="NCBI Taxonomy" id="2233851"/>
    <lineage>
        <taxon>Bacteria</taxon>
        <taxon>Pseudomonadati</taxon>
        <taxon>Pseudomonadota</taxon>
        <taxon>Alphaproteobacteria</taxon>
        <taxon>Hyphomicrobiales</taxon>
        <taxon>Blastochloridaceae</taxon>
        <taxon>Blastochloris</taxon>
    </lineage>
</organism>
<dbReference type="Proteomes" id="UP000266934">
    <property type="component" value="Chromosome"/>
</dbReference>
<dbReference type="KEGG" id="blag:BLTE_13420"/>
<dbReference type="AlphaFoldDB" id="A0A348FZC4"/>
<sequence>MAYIKEAPTLMHAIPSLALTRLQLEIAHGLRLWNSIIPKCAKNVGPDPKRPGHTRYLHPTKGWRSVSNKRLGLA</sequence>
<dbReference type="RefSeq" id="WP_126398698.1">
    <property type="nucleotide sequence ID" value="NZ_AP018907.1"/>
</dbReference>
<proteinExistence type="predicted"/>
<protein>
    <submittedName>
        <fullName evidence="1">Uncharacterized protein</fullName>
    </submittedName>
</protein>
<evidence type="ECO:0000313" key="2">
    <source>
        <dbReference type="Proteomes" id="UP000266934"/>
    </source>
</evidence>